<gene>
    <name evidence="1" type="ORF">LAX5112_04632</name>
</gene>
<name>A0A0M7AN53_9HYPH</name>
<dbReference type="AlphaFoldDB" id="A0A0M7AN53"/>
<keyword evidence="2" id="KW-1185">Reference proteome</keyword>
<protein>
    <submittedName>
        <fullName evidence="1">Uncharacterized protein</fullName>
    </submittedName>
</protein>
<evidence type="ECO:0000313" key="2">
    <source>
        <dbReference type="Proteomes" id="UP000053235"/>
    </source>
</evidence>
<dbReference type="EMBL" id="CXWD01000027">
    <property type="protein sequence ID" value="CTQ76555.1"/>
    <property type="molecule type" value="Genomic_DNA"/>
</dbReference>
<proteinExistence type="predicted"/>
<reference evidence="2" key="1">
    <citation type="submission" date="2015-07" db="EMBL/GenBank/DDBJ databases">
        <authorList>
            <person name="Rodrigo-Torres Lidia"/>
            <person name="Arahal R.David."/>
        </authorList>
    </citation>
    <scope>NUCLEOTIDE SEQUENCE [LARGE SCALE GENOMIC DNA]</scope>
    <source>
        <strain evidence="2">CECT 5112</strain>
    </source>
</reference>
<organism evidence="1 2">
    <name type="scientific">Roseibium alexandrii</name>
    <dbReference type="NCBI Taxonomy" id="388408"/>
    <lineage>
        <taxon>Bacteria</taxon>
        <taxon>Pseudomonadati</taxon>
        <taxon>Pseudomonadota</taxon>
        <taxon>Alphaproteobacteria</taxon>
        <taxon>Hyphomicrobiales</taxon>
        <taxon>Stappiaceae</taxon>
        <taxon>Roseibium</taxon>
    </lineage>
</organism>
<dbReference type="STRING" id="388408.LAX5112_04632"/>
<dbReference type="Proteomes" id="UP000053235">
    <property type="component" value="Unassembled WGS sequence"/>
</dbReference>
<evidence type="ECO:0000313" key="1">
    <source>
        <dbReference type="EMBL" id="CTQ76555.1"/>
    </source>
</evidence>
<sequence length="73" mass="8175">MGKGLVFVMPESWQTPGTKKPATNVTGLGLWSALDTYLWPQTGSDCKLHPRALDRFAVKRGLNRVERVRIFCA</sequence>
<accession>A0A0M7AN53</accession>